<evidence type="ECO:0000313" key="2">
    <source>
        <dbReference type="Proteomes" id="UP000500870"/>
    </source>
</evidence>
<dbReference type="Proteomes" id="UP000500870">
    <property type="component" value="Chromosome 1"/>
</dbReference>
<organism evidence="1 2">
    <name type="scientific">Agrobacterium pusense</name>
    <dbReference type="NCBI Taxonomy" id="648995"/>
    <lineage>
        <taxon>Bacteria</taxon>
        <taxon>Pseudomonadati</taxon>
        <taxon>Pseudomonadota</taxon>
        <taxon>Alphaproteobacteria</taxon>
        <taxon>Hyphomicrobiales</taxon>
        <taxon>Rhizobiaceae</taxon>
        <taxon>Rhizobium/Agrobacterium group</taxon>
        <taxon>Agrobacterium</taxon>
    </lineage>
</organism>
<gene>
    <name evidence="1" type="ORF">FOB41_16505</name>
</gene>
<reference evidence="1 2" key="1">
    <citation type="submission" date="2020-04" db="EMBL/GenBank/DDBJ databases">
        <title>FDA dAtabase for Regulatory Grade micrObial Sequences (FDA-ARGOS): Supporting development and validation of Infectious Disease Dx tests.</title>
        <authorList>
            <person name="Sciortino C."/>
            <person name="Tallon L."/>
            <person name="Sadzewicz L."/>
            <person name="Vavikolanu K."/>
            <person name="Mehta A."/>
            <person name="Aluvathingal J."/>
            <person name="Nadendla S."/>
            <person name="Nandy P."/>
            <person name="Geyer C."/>
            <person name="Yan Y."/>
            <person name="Sichtig H."/>
        </authorList>
    </citation>
    <scope>NUCLEOTIDE SEQUENCE [LARGE SCALE GENOMIC DNA]</scope>
    <source>
        <strain evidence="1 2">FDAARGOS_633</strain>
    </source>
</reference>
<dbReference type="EMBL" id="CP050898">
    <property type="protein sequence ID" value="QIX22627.1"/>
    <property type="molecule type" value="Genomic_DNA"/>
</dbReference>
<dbReference type="RefSeq" id="WP_136882532.1">
    <property type="nucleotide sequence ID" value="NZ_CP050898.1"/>
</dbReference>
<sequence>MSIPSIGERTVEKIKAKAKARGLDPAQQIQKYVQERLCVRLWAHEESRTLMLKGGCSYHFAPEFLDLNRDL</sequence>
<dbReference type="AlphaFoldDB" id="A0A6H0ZRA6"/>
<proteinExistence type="predicted"/>
<name>A0A6H0ZRA6_9HYPH</name>
<accession>A0A6H0ZRA6</accession>
<protein>
    <submittedName>
        <fullName evidence="1">Uncharacterized protein</fullName>
    </submittedName>
</protein>
<evidence type="ECO:0000313" key="1">
    <source>
        <dbReference type="EMBL" id="QIX22627.1"/>
    </source>
</evidence>